<keyword evidence="5" id="KW-0560">Oxidoreductase</keyword>
<keyword evidence="7" id="KW-0411">Iron-sulfur</keyword>
<dbReference type="Gene3D" id="3.30.70.2740">
    <property type="match status" value="1"/>
</dbReference>
<dbReference type="Pfam" id="PF02913">
    <property type="entry name" value="FAD-oxidase_C"/>
    <property type="match status" value="1"/>
</dbReference>
<dbReference type="SUPFAM" id="SSF55103">
    <property type="entry name" value="FAD-linked oxidases, C-terminal domain"/>
    <property type="match status" value="1"/>
</dbReference>
<dbReference type="GO" id="GO:0051536">
    <property type="term" value="F:iron-sulfur cluster binding"/>
    <property type="evidence" value="ECO:0007669"/>
    <property type="project" value="UniProtKB-KW"/>
</dbReference>
<dbReference type="AlphaFoldDB" id="A0A1T4T487"/>
<gene>
    <name evidence="10" type="ORF">SAMN02745673_04466</name>
</gene>
<dbReference type="InterPro" id="IPR016164">
    <property type="entry name" value="FAD-linked_Oxase-like_C"/>
</dbReference>
<keyword evidence="11" id="KW-1185">Reference proteome</keyword>
<evidence type="ECO:0000259" key="8">
    <source>
        <dbReference type="PROSITE" id="PS51379"/>
    </source>
</evidence>
<dbReference type="GO" id="GO:0004458">
    <property type="term" value="F:D-lactate dehydrogenase (cytochrome) activity"/>
    <property type="evidence" value="ECO:0007669"/>
    <property type="project" value="TreeGrafter"/>
</dbReference>
<evidence type="ECO:0000256" key="1">
    <source>
        <dbReference type="ARBA" id="ARBA00001974"/>
    </source>
</evidence>
<dbReference type="Gene3D" id="1.10.1060.10">
    <property type="entry name" value="Alpha-helical ferredoxin"/>
    <property type="match status" value="1"/>
</dbReference>
<dbReference type="InterPro" id="IPR004017">
    <property type="entry name" value="Cys_rich_dom"/>
</dbReference>
<accession>A0A1T4T487</accession>
<dbReference type="InterPro" id="IPR009051">
    <property type="entry name" value="Helical_ferredxn"/>
</dbReference>
<dbReference type="InterPro" id="IPR017900">
    <property type="entry name" value="4Fe4S_Fe_S_CS"/>
</dbReference>
<keyword evidence="6" id="KW-0408">Iron</keyword>
<keyword evidence="4" id="KW-0274">FAD</keyword>
<dbReference type="STRING" id="1122192.SAMN02745673_04466"/>
<evidence type="ECO:0000259" key="9">
    <source>
        <dbReference type="PROSITE" id="PS51387"/>
    </source>
</evidence>
<evidence type="ECO:0000256" key="6">
    <source>
        <dbReference type="ARBA" id="ARBA00023004"/>
    </source>
</evidence>
<keyword evidence="2" id="KW-0285">Flavoprotein</keyword>
<sequence length="990" mass="106033">MVVRREQARAAAGDNAREVIERLRRVLPAEVVRGDATTRAAYVSDGSVFRIPPSAVVLPRDADDVARVLEVARESRTPVTARGGGTSIAGNAIGEGIVLDFSRHMDRIVSIDPGTRTAVVQPGVVLDDLRAAAAAHGLTFGPDPSTHSRCTIGGMIGNNACGPHSVRWGTTADNVIGLRGLLADGRAIDAGRGSSGDPDIDDRLRRLRDRHLVPLRTELGRFSRQVSGYGLHHLLPENGFDVAKALVGSESTCAVVTEATVRLVPSPPVRLLVVFGFPDVFEAATAAADVARCDVLTVEGMARDLIDALRTRPGREQAGGELPPGDGWLYCEVGGADTEQAMAAARAVTALVAERFPAASARVVTDPAQARALWAIREAGAGIAARMADGGEAWAGWEDSAVPVGALADYLRDLYRLMDSHGLRGIPYGHFGEGCLHLRCDYDLHTEHGLAAYRAFMADAADLVAAHGGSVSGEHGDGRARSELLPRMYGPQTLAAFAAFKEVFDPERLLNPGVLVDPAPLDAEVRPGPGHDRLDLVPVHALSGDGGSFARAVGRCVGVGSCRTLHAGSMCPSFKATRDEVHSTRGRARVLAEMLRGQTLPRGWRSTEVRDALDLCLSCKACATACPVNVDMATYKAEFLHRHYAWRPRPLAHLSMGWLPVWSRLVTVAAPVARAVNALTARPGVAALVKRIAGIEPRREMIGFAAPTLRRWMGRRPSPQKIYNVKAAAQEATSLSPRTVVLWPDTFTNFHDPGPGRAAVEVLETLGYRVELPRGPVCCGLTWHSTGQLGPARRALRGALRALEEALAADRPVLVLEPSCAVMLREEARELLPDDPRAHRLARLVTTLAELVDAHDGPWPFGDLDIDAVTQIHCHQEAKGSFDADLRVLGRLRVRSDRIGSGCCGLAGNFGFERGHWEVSQACAERELYPKVRAAAREDLVLADGFSCRTQIAQGTDRRARHLAEVLHAALRAGGDRGPGAPSGGTREET</sequence>
<dbReference type="SUPFAM" id="SSF46548">
    <property type="entry name" value="alpha-helical ferredoxin"/>
    <property type="match status" value="1"/>
</dbReference>
<evidence type="ECO:0000256" key="4">
    <source>
        <dbReference type="ARBA" id="ARBA00022827"/>
    </source>
</evidence>
<dbReference type="Proteomes" id="UP000190637">
    <property type="component" value="Unassembled WGS sequence"/>
</dbReference>
<dbReference type="Gene3D" id="3.30.465.10">
    <property type="match status" value="1"/>
</dbReference>
<dbReference type="Pfam" id="PF01565">
    <property type="entry name" value="FAD_binding_4"/>
    <property type="match status" value="1"/>
</dbReference>
<reference evidence="10 11" key="1">
    <citation type="submission" date="2017-02" db="EMBL/GenBank/DDBJ databases">
        <authorList>
            <person name="Peterson S.W."/>
        </authorList>
    </citation>
    <scope>NUCLEOTIDE SEQUENCE [LARGE SCALE GENOMIC DNA]</scope>
    <source>
        <strain evidence="10 11">DSM 45154</strain>
    </source>
</reference>
<evidence type="ECO:0000313" key="10">
    <source>
        <dbReference type="EMBL" id="SKA35330.1"/>
    </source>
</evidence>
<dbReference type="GO" id="GO:0008720">
    <property type="term" value="F:D-lactate dehydrogenase (NAD+) activity"/>
    <property type="evidence" value="ECO:0007669"/>
    <property type="project" value="TreeGrafter"/>
</dbReference>
<dbReference type="InterPro" id="IPR016169">
    <property type="entry name" value="FAD-bd_PCMH_sub2"/>
</dbReference>
<feature type="domain" description="4Fe-4S ferredoxin-type" evidence="8">
    <location>
        <begin position="605"/>
        <end position="636"/>
    </location>
</feature>
<proteinExistence type="predicted"/>
<dbReference type="InterPro" id="IPR004113">
    <property type="entry name" value="FAD-bd_oxidored_4_C"/>
</dbReference>
<feature type="domain" description="FAD-binding PCMH-type" evidence="9">
    <location>
        <begin position="49"/>
        <end position="266"/>
    </location>
</feature>
<keyword evidence="3" id="KW-0479">Metal-binding</keyword>
<dbReference type="PANTHER" id="PTHR11748">
    <property type="entry name" value="D-LACTATE DEHYDROGENASE"/>
    <property type="match status" value="1"/>
</dbReference>
<dbReference type="PROSITE" id="PS51387">
    <property type="entry name" value="FAD_PCMH"/>
    <property type="match status" value="1"/>
</dbReference>
<dbReference type="GO" id="GO:1903457">
    <property type="term" value="P:lactate catabolic process"/>
    <property type="evidence" value="ECO:0007669"/>
    <property type="project" value="TreeGrafter"/>
</dbReference>
<dbReference type="PROSITE" id="PS51379">
    <property type="entry name" value="4FE4S_FER_2"/>
    <property type="match status" value="1"/>
</dbReference>
<dbReference type="GO" id="GO:0071949">
    <property type="term" value="F:FAD binding"/>
    <property type="evidence" value="ECO:0007669"/>
    <property type="project" value="InterPro"/>
</dbReference>
<dbReference type="EMBL" id="FUWS01000014">
    <property type="protein sequence ID" value="SKA35330.1"/>
    <property type="molecule type" value="Genomic_DNA"/>
</dbReference>
<name>A0A1T4T487_9ACTN</name>
<dbReference type="InterPro" id="IPR036318">
    <property type="entry name" value="FAD-bd_PCMH-like_sf"/>
</dbReference>
<dbReference type="PANTHER" id="PTHR11748:SF119">
    <property type="entry name" value="D-2-HYDROXYGLUTARATE DEHYDROGENASE"/>
    <property type="match status" value="1"/>
</dbReference>
<dbReference type="InterPro" id="IPR016166">
    <property type="entry name" value="FAD-bd_PCMH"/>
</dbReference>
<dbReference type="RefSeq" id="WP_235001156.1">
    <property type="nucleotide sequence ID" value="NZ_FUWS01000014.1"/>
</dbReference>
<evidence type="ECO:0000256" key="2">
    <source>
        <dbReference type="ARBA" id="ARBA00022630"/>
    </source>
</evidence>
<comment type="cofactor">
    <cofactor evidence="1">
        <name>FAD</name>
        <dbReference type="ChEBI" id="CHEBI:57692"/>
    </cofactor>
</comment>
<evidence type="ECO:0000256" key="7">
    <source>
        <dbReference type="ARBA" id="ARBA00023014"/>
    </source>
</evidence>
<dbReference type="InterPro" id="IPR016171">
    <property type="entry name" value="Vanillyl_alc_oxidase_C-sub2"/>
</dbReference>
<dbReference type="PROSITE" id="PS00198">
    <property type="entry name" value="4FE4S_FER_1"/>
    <property type="match status" value="1"/>
</dbReference>
<dbReference type="GO" id="GO:0046872">
    <property type="term" value="F:metal ion binding"/>
    <property type="evidence" value="ECO:0007669"/>
    <property type="project" value="UniProtKB-KW"/>
</dbReference>
<evidence type="ECO:0000313" key="11">
    <source>
        <dbReference type="Proteomes" id="UP000190637"/>
    </source>
</evidence>
<dbReference type="Pfam" id="PF13183">
    <property type="entry name" value="Fer4_8"/>
    <property type="match status" value="1"/>
</dbReference>
<dbReference type="SUPFAM" id="SSF56176">
    <property type="entry name" value="FAD-binding/transporter-associated domain-like"/>
    <property type="match status" value="1"/>
</dbReference>
<organism evidence="10 11">
    <name type="scientific">Marinactinospora thermotolerans DSM 45154</name>
    <dbReference type="NCBI Taxonomy" id="1122192"/>
    <lineage>
        <taxon>Bacteria</taxon>
        <taxon>Bacillati</taxon>
        <taxon>Actinomycetota</taxon>
        <taxon>Actinomycetes</taxon>
        <taxon>Streptosporangiales</taxon>
        <taxon>Nocardiopsidaceae</taxon>
        <taxon>Marinactinospora</taxon>
    </lineage>
</organism>
<dbReference type="Pfam" id="PF02754">
    <property type="entry name" value="CCG"/>
    <property type="match status" value="1"/>
</dbReference>
<evidence type="ECO:0000256" key="5">
    <source>
        <dbReference type="ARBA" id="ARBA00023002"/>
    </source>
</evidence>
<dbReference type="InterPro" id="IPR017896">
    <property type="entry name" value="4Fe4S_Fe-S-bd"/>
</dbReference>
<evidence type="ECO:0000256" key="3">
    <source>
        <dbReference type="ARBA" id="ARBA00022723"/>
    </source>
</evidence>
<protein>
    <submittedName>
        <fullName evidence="10">FAD/FMN-containing dehydrogenase</fullName>
    </submittedName>
</protein>
<dbReference type="Gene3D" id="1.10.45.10">
    <property type="entry name" value="Vanillyl-alcohol Oxidase, Chain A, domain 4"/>
    <property type="match status" value="1"/>
</dbReference>
<dbReference type="InterPro" id="IPR006094">
    <property type="entry name" value="Oxid_FAD_bind_N"/>
</dbReference>